<dbReference type="GO" id="GO:0005886">
    <property type="term" value="C:plasma membrane"/>
    <property type="evidence" value="ECO:0007669"/>
    <property type="project" value="TreeGrafter"/>
</dbReference>
<dbReference type="InterPro" id="IPR001873">
    <property type="entry name" value="ENaC"/>
</dbReference>
<dbReference type="Pfam" id="PF00858">
    <property type="entry name" value="ASC"/>
    <property type="match status" value="2"/>
</dbReference>
<evidence type="ECO:0000259" key="18">
    <source>
        <dbReference type="Pfam" id="PF11718"/>
    </source>
</evidence>
<evidence type="ECO:0000256" key="4">
    <source>
        <dbReference type="ARBA" id="ARBA00022448"/>
    </source>
</evidence>
<keyword evidence="6" id="KW-0507">mRNA processing</keyword>
<evidence type="ECO:0000256" key="16">
    <source>
        <dbReference type="RuleBase" id="RU000679"/>
    </source>
</evidence>
<protein>
    <recommendedName>
        <fullName evidence="18">Pre-mRNA 3'-end-processing endonuclease polyadenylation factor C-term domain-containing protein</fullName>
    </recommendedName>
</protein>
<dbReference type="GO" id="GO:0005634">
    <property type="term" value="C:nucleus"/>
    <property type="evidence" value="ECO:0007669"/>
    <property type="project" value="UniProtKB-SubCell"/>
</dbReference>
<dbReference type="PROSITE" id="PS51257">
    <property type="entry name" value="PROKAR_LIPOPROTEIN"/>
    <property type="match status" value="1"/>
</dbReference>
<evidence type="ECO:0000256" key="15">
    <source>
        <dbReference type="ARBA" id="ARBA00023303"/>
    </source>
</evidence>
<dbReference type="PANTHER" id="PTHR11690:SF293">
    <property type="entry name" value="ACID-SENSING ION CHANNEL 1"/>
    <property type="match status" value="1"/>
</dbReference>
<comment type="similarity">
    <text evidence="3 16">Belongs to the amiloride-sensitive sodium channel (TC 1.A.6) family.</text>
</comment>
<feature type="domain" description="Pre-mRNA 3'-end-processing endonuclease polyadenylation factor C-term" evidence="18">
    <location>
        <begin position="121"/>
        <end position="193"/>
    </location>
</feature>
<evidence type="ECO:0000256" key="2">
    <source>
        <dbReference type="ARBA" id="ARBA00004141"/>
    </source>
</evidence>
<feature type="transmembrane region" description="Helical" evidence="17">
    <location>
        <begin position="344"/>
        <end position="362"/>
    </location>
</feature>
<feature type="transmembrane region" description="Helical" evidence="17">
    <location>
        <begin position="283"/>
        <end position="305"/>
    </location>
</feature>
<keyword evidence="5 16" id="KW-0894">Sodium channel</keyword>
<keyword evidence="4 16" id="KW-0813">Transport</keyword>
<comment type="subcellular location">
    <subcellularLocation>
        <location evidence="2">Membrane</location>
        <topology evidence="2">Multi-pass membrane protein</topology>
    </subcellularLocation>
    <subcellularLocation>
        <location evidence="1">Nucleus</location>
    </subcellularLocation>
</comment>
<name>A0A3P7IGB9_TOXCA</name>
<evidence type="ECO:0000256" key="10">
    <source>
        <dbReference type="ARBA" id="ARBA00023065"/>
    </source>
</evidence>
<proteinExistence type="inferred from homology"/>
<dbReference type="EMBL" id="UYWY01022811">
    <property type="protein sequence ID" value="VDM46688.1"/>
    <property type="molecule type" value="Genomic_DNA"/>
</dbReference>
<evidence type="ECO:0000256" key="1">
    <source>
        <dbReference type="ARBA" id="ARBA00004123"/>
    </source>
</evidence>
<dbReference type="GO" id="GO:0015280">
    <property type="term" value="F:ligand-gated sodium channel activity"/>
    <property type="evidence" value="ECO:0007669"/>
    <property type="project" value="TreeGrafter"/>
</dbReference>
<keyword evidence="8 17" id="KW-1133">Transmembrane helix</keyword>
<keyword evidence="15 16" id="KW-0407">Ion channel</keyword>
<keyword evidence="10 16" id="KW-0406">Ion transport</keyword>
<keyword evidence="12" id="KW-0325">Glycoprotein</keyword>
<keyword evidence="11 17" id="KW-0472">Membrane</keyword>
<dbReference type="GO" id="GO:0006397">
    <property type="term" value="P:mRNA processing"/>
    <property type="evidence" value="ECO:0007669"/>
    <property type="project" value="UniProtKB-KW"/>
</dbReference>
<dbReference type="PANTHER" id="PTHR11690">
    <property type="entry name" value="AMILORIDE-SENSITIVE SODIUM CHANNEL-RELATED"/>
    <property type="match status" value="1"/>
</dbReference>
<organism evidence="19">
    <name type="scientific">Toxocara canis</name>
    <name type="common">Canine roundworm</name>
    <dbReference type="NCBI Taxonomy" id="6265"/>
    <lineage>
        <taxon>Eukaryota</taxon>
        <taxon>Metazoa</taxon>
        <taxon>Ecdysozoa</taxon>
        <taxon>Nematoda</taxon>
        <taxon>Chromadorea</taxon>
        <taxon>Rhabditida</taxon>
        <taxon>Spirurina</taxon>
        <taxon>Ascaridomorpha</taxon>
        <taxon>Ascaridoidea</taxon>
        <taxon>Toxocaridae</taxon>
        <taxon>Toxocara</taxon>
    </lineage>
</organism>
<keyword evidence="9" id="KW-0915">Sodium</keyword>
<evidence type="ECO:0000256" key="14">
    <source>
        <dbReference type="ARBA" id="ARBA00023242"/>
    </source>
</evidence>
<dbReference type="InterPro" id="IPR021718">
    <property type="entry name" value="CPSF73-100_C"/>
</dbReference>
<evidence type="ECO:0000256" key="5">
    <source>
        <dbReference type="ARBA" id="ARBA00022461"/>
    </source>
</evidence>
<evidence type="ECO:0000313" key="19">
    <source>
        <dbReference type="EMBL" id="VDM46688.1"/>
    </source>
</evidence>
<sequence>MRSNCLILKILPTPPTSFACLTSFTRRSETNDCLSGVSRLRGRRHRELPKPDSVRVNVYFAQHTAIIEWTSNPMRLERRDDVEEERAESERYRRIHRCGVESWRSNGADSLGVHCKLGKWDDKRDAVECIRRTLVEVCGDNASVRVAGRWIELEVDGKTAHIDVDNMHVTCSDQLLHHLVSSLCQKMMYALTPGFELLCVANEVLLASLQGSYCLSKLGLLKWQLDESSTYIFNGKMPRRRKHTDDVLSASTTSLDSLTPTLNRFAEDTSMLGFRYLHTRYKTWFRCVWAMLLIFFIGLTIYQVIERIGYYFIRNPLITTRTYYTPSRIAFPTVVVCNKMQLKCVWAMLLIFFIGLTIYQVIERIGYYFIRNPLITTRTYYTPSRIAFPTVVVCNKMQLKSSKIAQLRPDLLRTMSLMYEDDGSPTRNKSVWEMIDSFDRISLSNAYRSAYQTADDFFMSCQYGKGIMCLDSVQTVLTPNGVCFAVNNNLTVERPGPETTLSLLLNLEVYEIIPGWVSEPGVMVSIYDPSVPASAYFGEGMHLEPGKVVTIPINDIRKLQRHSSECGRQRVGNFNSSEYSHVGCQWHAAYNNIEQSCQCISMRSPHHRQTLFGGIQDGKENLDIIDELHDSDRDSSYPSCNLRQEFSCVNNILAEPFDEKTSAERDQCPEDCTEVSFTTIVFGNHLDVNEIATFLPGDWEEEKEKRLNNFQIAFDILPNHRIPLVRNIQKLSTEAQNFLEQLFFTEHIQAIITFGISENITEGYLPCITDEEHNLPRTIGQLHRTEQIWKHVTSYIELVFQFHLGSLFNLLHLDIGPDYSLRTADGKQRETADKSDQLSKEIAAAIFDLQLIETSVNQPKSIFGLKSLQHDERKAVVSKIVAMVKETAECLSDMRYNLSHVMEYRPRCVKACGKNHSMFRKKKVTIFQDHYNGLRDARTVSTVLSLNVFATYSASMKKLIETLRRVKYKTKPKMFVWRNFDISLRQFEALYREGGKDSSEIHDLLKLRKFLQSDAIHQIEELSLRLNLALMARNNFFNSTELQPLADLSVSEIQRCIQCLHSLLLSTDALKKSNFLRAEWLSRLQRQVTIAKSYSPSPQYDEQVLCSNFSKF</sequence>
<evidence type="ECO:0000256" key="9">
    <source>
        <dbReference type="ARBA" id="ARBA00023053"/>
    </source>
</evidence>
<keyword evidence="13 16" id="KW-0739">Sodium transport</keyword>
<evidence type="ECO:0000256" key="12">
    <source>
        <dbReference type="ARBA" id="ARBA00023180"/>
    </source>
</evidence>
<evidence type="ECO:0000256" key="17">
    <source>
        <dbReference type="SAM" id="Phobius"/>
    </source>
</evidence>
<dbReference type="AlphaFoldDB" id="A0A3P7IGB9"/>
<dbReference type="Pfam" id="PF11718">
    <property type="entry name" value="CPSF73-100_C"/>
    <property type="match status" value="1"/>
</dbReference>
<evidence type="ECO:0000256" key="6">
    <source>
        <dbReference type="ARBA" id="ARBA00022664"/>
    </source>
</evidence>
<keyword evidence="14" id="KW-0539">Nucleus</keyword>
<dbReference type="Gene3D" id="2.60.470.10">
    <property type="entry name" value="Acid-sensing ion channels like domains"/>
    <property type="match status" value="1"/>
</dbReference>
<evidence type="ECO:0000256" key="8">
    <source>
        <dbReference type="ARBA" id="ARBA00022989"/>
    </source>
</evidence>
<evidence type="ECO:0000256" key="3">
    <source>
        <dbReference type="ARBA" id="ARBA00007193"/>
    </source>
</evidence>
<evidence type="ECO:0000256" key="13">
    <source>
        <dbReference type="ARBA" id="ARBA00023201"/>
    </source>
</evidence>
<keyword evidence="7 16" id="KW-0812">Transmembrane</keyword>
<evidence type="ECO:0000256" key="7">
    <source>
        <dbReference type="ARBA" id="ARBA00022692"/>
    </source>
</evidence>
<accession>A0A3P7IGB9</accession>
<evidence type="ECO:0000256" key="11">
    <source>
        <dbReference type="ARBA" id="ARBA00023136"/>
    </source>
</evidence>
<reference evidence="19" key="1">
    <citation type="submission" date="2018-11" db="EMBL/GenBank/DDBJ databases">
        <authorList>
            <consortium name="Pathogen Informatics"/>
        </authorList>
    </citation>
    <scope>NUCLEOTIDE SEQUENCE [LARGE SCALE GENOMIC DNA]</scope>
</reference>
<gene>
    <name evidence="19" type="ORF">TCNE_LOCUS15367</name>
</gene>